<keyword evidence="2" id="KW-1185">Reference proteome</keyword>
<dbReference type="eggNOG" id="ENOG50344QD">
    <property type="taxonomic scope" value="Bacteria"/>
</dbReference>
<sequence>MAKDLDIVERQLEIGMVKTIITENVVNFVELLFSSNIKAQFYYNELENLIQFCVKDCDLGVKGFDCLLDKKTIRNLIINLKNLYNQLDSIDD</sequence>
<evidence type="ECO:0000313" key="1">
    <source>
        <dbReference type="EMBL" id="EMZ21402.1"/>
    </source>
</evidence>
<name>N1ZWK8_9FIRM</name>
<reference evidence="1 2" key="1">
    <citation type="journal article" date="2014" name="Genome Announc.">
        <title>Draft genome sequences of the altered schaedler flora, a defined bacterial community from gnotobiotic mice.</title>
        <authorList>
            <person name="Wannemuehler M.J."/>
            <person name="Overstreet A.M."/>
            <person name="Ward D.V."/>
            <person name="Phillips G.J."/>
        </authorList>
    </citation>
    <scope>NUCLEOTIDE SEQUENCE [LARGE SCALE GENOMIC DNA]</scope>
    <source>
        <strain evidence="1 2">ASF492</strain>
    </source>
</reference>
<dbReference type="Proteomes" id="UP000012589">
    <property type="component" value="Unassembled WGS sequence"/>
</dbReference>
<dbReference type="OrthoDB" id="2087134at2"/>
<gene>
    <name evidence="1" type="ORF">C823_04545</name>
</gene>
<dbReference type="STRING" id="1235802.C823_04545"/>
<dbReference type="AlphaFoldDB" id="N1ZWK8"/>
<protein>
    <submittedName>
        <fullName evidence="1">Uncharacterized protein</fullName>
    </submittedName>
</protein>
<proteinExistence type="predicted"/>
<dbReference type="EMBL" id="AQFT01000133">
    <property type="protein sequence ID" value="EMZ21402.1"/>
    <property type="molecule type" value="Genomic_DNA"/>
</dbReference>
<organism evidence="1 2">
    <name type="scientific">Eubacterium plexicaudatum ASF492</name>
    <dbReference type="NCBI Taxonomy" id="1235802"/>
    <lineage>
        <taxon>Bacteria</taxon>
        <taxon>Bacillati</taxon>
        <taxon>Bacillota</taxon>
        <taxon>Clostridia</taxon>
        <taxon>Eubacteriales</taxon>
        <taxon>Eubacteriaceae</taxon>
        <taxon>Eubacterium</taxon>
    </lineage>
</organism>
<comment type="caution">
    <text evidence="1">The sequence shown here is derived from an EMBL/GenBank/DDBJ whole genome shotgun (WGS) entry which is preliminary data.</text>
</comment>
<evidence type="ECO:0000313" key="2">
    <source>
        <dbReference type="Proteomes" id="UP000012589"/>
    </source>
</evidence>
<dbReference type="HOGENOM" id="CLU_186746_0_0_9"/>
<accession>N1ZWK8</accession>